<comment type="similarity">
    <text evidence="1">Belongs to the UPF0251 family.</text>
</comment>
<evidence type="ECO:0000313" key="2">
    <source>
        <dbReference type="EMBL" id="GAG32898.1"/>
    </source>
</evidence>
<proteinExistence type="inferred from homology"/>
<dbReference type="SUPFAM" id="SSF88659">
    <property type="entry name" value="Sigma3 and sigma4 domains of RNA polymerase sigma factors"/>
    <property type="match status" value="1"/>
</dbReference>
<gene>
    <name evidence="2" type="ORF">S01H1_61292</name>
</gene>
<evidence type="ECO:0000256" key="1">
    <source>
        <dbReference type="ARBA" id="ARBA00009350"/>
    </source>
</evidence>
<sequence>VKWRRVDYIPEITYFKPAGIPLYRLEEVRLSIEEAEAIRLKDLEGLEQEEGAQMMQVSRPTFQRVLGSARKKLADALLNGKAIRIEGGNFEMAMRRFRCRRDGHEWDVPFETMVTRPPTACPACRSPNIQPAPGFGFGMRGRCRRRGGRGRWETWK</sequence>
<dbReference type="InterPro" id="IPR036388">
    <property type="entry name" value="WH-like_DNA-bd_sf"/>
</dbReference>
<organism evidence="2">
    <name type="scientific">marine sediment metagenome</name>
    <dbReference type="NCBI Taxonomy" id="412755"/>
    <lineage>
        <taxon>unclassified sequences</taxon>
        <taxon>metagenomes</taxon>
        <taxon>ecological metagenomes</taxon>
    </lineage>
</organism>
<protein>
    <submittedName>
        <fullName evidence="2">Uncharacterized protein</fullName>
    </submittedName>
</protein>
<dbReference type="HAMAP" id="MF_00674">
    <property type="entry name" value="UPF0251"/>
    <property type="match status" value="1"/>
</dbReference>
<comment type="caution">
    <text evidence="2">The sequence shown here is derived from an EMBL/GenBank/DDBJ whole genome shotgun (WGS) entry which is preliminary data.</text>
</comment>
<dbReference type="PANTHER" id="PTHR37478">
    <property type="match status" value="1"/>
</dbReference>
<name>X0X8B3_9ZZZZ</name>
<dbReference type="AlphaFoldDB" id="X0X8B3"/>
<dbReference type="PANTHER" id="PTHR37478:SF2">
    <property type="entry name" value="UPF0251 PROTEIN TK0562"/>
    <property type="match status" value="1"/>
</dbReference>
<dbReference type="Gene3D" id="1.10.10.10">
    <property type="entry name" value="Winged helix-like DNA-binding domain superfamily/Winged helix DNA-binding domain"/>
    <property type="match status" value="1"/>
</dbReference>
<dbReference type="InterPro" id="IPR013324">
    <property type="entry name" value="RNA_pol_sigma_r3/r4-like"/>
</dbReference>
<dbReference type="InterPro" id="IPR002852">
    <property type="entry name" value="UPF0251"/>
</dbReference>
<dbReference type="EMBL" id="BARS01040176">
    <property type="protein sequence ID" value="GAG32898.1"/>
    <property type="molecule type" value="Genomic_DNA"/>
</dbReference>
<feature type="non-terminal residue" evidence="2">
    <location>
        <position position="1"/>
    </location>
</feature>
<reference evidence="2" key="1">
    <citation type="journal article" date="2014" name="Front. Microbiol.">
        <title>High frequency of phylogenetically diverse reductive dehalogenase-homologous genes in deep subseafloor sedimentary metagenomes.</title>
        <authorList>
            <person name="Kawai M."/>
            <person name="Futagami T."/>
            <person name="Toyoda A."/>
            <person name="Takaki Y."/>
            <person name="Nishi S."/>
            <person name="Hori S."/>
            <person name="Arai W."/>
            <person name="Tsubouchi T."/>
            <person name="Morono Y."/>
            <person name="Uchiyama I."/>
            <person name="Ito T."/>
            <person name="Fujiyama A."/>
            <person name="Inagaki F."/>
            <person name="Takami H."/>
        </authorList>
    </citation>
    <scope>NUCLEOTIDE SEQUENCE</scope>
    <source>
        <strain evidence="2">Expedition CK06-06</strain>
    </source>
</reference>
<accession>X0X8B3</accession>
<dbReference type="Pfam" id="PF02001">
    <property type="entry name" value="DUF134"/>
    <property type="match status" value="1"/>
</dbReference>